<name>A0A2P9AGZ8_9HYPH</name>
<dbReference type="EMBL" id="FUIG01000020">
    <property type="protein sequence ID" value="SJM30399.1"/>
    <property type="molecule type" value="Genomic_DNA"/>
</dbReference>
<keyword evidence="2" id="KW-1185">Reference proteome</keyword>
<organism evidence="1 2">
    <name type="scientific">Mesorhizobium delmotii</name>
    <dbReference type="NCBI Taxonomy" id="1631247"/>
    <lineage>
        <taxon>Bacteria</taxon>
        <taxon>Pseudomonadati</taxon>
        <taxon>Pseudomonadota</taxon>
        <taxon>Alphaproteobacteria</taxon>
        <taxon>Hyphomicrobiales</taxon>
        <taxon>Phyllobacteriaceae</taxon>
        <taxon>Mesorhizobium</taxon>
    </lineage>
</organism>
<reference evidence="2" key="1">
    <citation type="submission" date="2016-12" db="EMBL/GenBank/DDBJ databases">
        <authorList>
            <person name="Brunel B."/>
        </authorList>
    </citation>
    <scope>NUCLEOTIDE SEQUENCE [LARGE SCALE GENOMIC DNA]</scope>
</reference>
<evidence type="ECO:0000313" key="2">
    <source>
        <dbReference type="Proteomes" id="UP000245698"/>
    </source>
</evidence>
<proteinExistence type="predicted"/>
<dbReference type="Proteomes" id="UP000245698">
    <property type="component" value="Unassembled WGS sequence"/>
</dbReference>
<dbReference type="AlphaFoldDB" id="A0A2P9AGZ8"/>
<gene>
    <name evidence="1" type="ORF">BQ8482_140046</name>
</gene>
<protein>
    <submittedName>
        <fullName evidence="1">Uncharacterized protein</fullName>
    </submittedName>
</protein>
<accession>A0A2P9AGZ8</accession>
<sequence>MASIGLEPCRAILARDRATLRRPRVSPGHIERFGAGERFALAVSLVIFGIEPGIDKPGADLHHCGRSEQRREGGR</sequence>
<evidence type="ECO:0000313" key="1">
    <source>
        <dbReference type="EMBL" id="SJM30399.1"/>
    </source>
</evidence>